<evidence type="ECO:0000256" key="1">
    <source>
        <dbReference type="ARBA" id="ARBA00022729"/>
    </source>
</evidence>
<reference evidence="6" key="1">
    <citation type="journal article" date="2019" name="Int. J. Syst. Evol. Microbiol.">
        <title>The Global Catalogue of Microorganisms (GCM) 10K type strain sequencing project: providing services to taxonomists for standard genome sequencing and annotation.</title>
        <authorList>
            <consortium name="The Broad Institute Genomics Platform"/>
            <consortium name="The Broad Institute Genome Sequencing Center for Infectious Disease"/>
            <person name="Wu L."/>
            <person name="Ma J."/>
        </authorList>
    </citation>
    <scope>NUCLEOTIDE SEQUENCE [LARGE SCALE GENOMIC DNA]</scope>
    <source>
        <strain evidence="6">CCUG 63246</strain>
    </source>
</reference>
<organism evidence="5 6">
    <name type="scientific">Hwangdonia seohaensis</name>
    <dbReference type="NCBI Taxonomy" id="1240727"/>
    <lineage>
        <taxon>Bacteria</taxon>
        <taxon>Pseudomonadati</taxon>
        <taxon>Bacteroidota</taxon>
        <taxon>Flavobacteriia</taxon>
        <taxon>Flavobacteriales</taxon>
        <taxon>Flavobacteriaceae</taxon>
        <taxon>Hwangdonia</taxon>
    </lineage>
</organism>
<feature type="domain" description="Secretion system C-terminal sorting" evidence="4">
    <location>
        <begin position="954"/>
        <end position="1031"/>
    </location>
</feature>
<keyword evidence="6" id="KW-1185">Reference proteome</keyword>
<dbReference type="Pfam" id="PF18962">
    <property type="entry name" value="Por_Secre_tail"/>
    <property type="match status" value="1"/>
</dbReference>
<dbReference type="NCBIfam" id="TIGR04183">
    <property type="entry name" value="Por_Secre_tail"/>
    <property type="match status" value="1"/>
</dbReference>
<sequence>MKKLLVFTLLCIAFFCGNAQNNDYYNRMQHVFGNIDKTKVTTGYLKEFGIRFNEVENYNGVLSTNNLVDKTQWQSLYSSLYTMRVGTVAQNMIVPNTVFNNLKNQQANSTEDVLLAAQYYTYQQYKTNAVSNGDVTVSNDRIYDVAGRNPYDTKTIFGVAPLKKQLQGNTFSFKLPSGLIYTNTSLTLSQVQMDFDDGNGYQTITLNTAKNVTYSSGGEKELKVKFVYSGGPTLYSHSKIWVDYIAPQGGPLARFSGNGFLNQNGTLWFNNPVTGNPWNGGNATGRITIELAPGHTQLTKPLIVVEGFDPDNRFNYFSLINSQEPGGLEVDLDPNPSNFYSLNEAIEDEGYDLVFIDYVNSTDYIQRNAYMVEEVIRQINQLKVGNEKNVVLGMSMGGLVARYALRDMEINSEIHDTKLYISHDAPHQGANVPLGFQALARHLYGEEISIPILLSLIDFDIVSLPSLVPDLNNGYNLLQSPAAQQMLTYQLQGAGANVSVNNNTLHDSFSTELSNMGYPQQNGIRNIAIANGSECGNPLGFNAYDTLVDVNETVDLPFFITNVALAFINLAGWNPLKSISSLLSTNTDIKVQVNVKALPNQESKQIYKGKIFIRKAVLGFIIIHEDLIDQKTLNSSSSMLPLDNANGGVYNIDTFVTLPPEFNSYVLEREFNFIPTFSSLDIGGGNQTINYLDLNKAYSPLSPPKSPKNTPFDNFFTNELSSEQHIQFTLNNGNWLIEELDSDNNQGFFSCASTDCTGTLNLKILGKENICGTNSEAYSVGNLSSLVNPNWSISPSGDFTLATTGNNIIVTPNSNFTGNATLRAIISTQCGDFFTLTKKIWIGKPKINNLPPGPGQAPSNTFCQTYNYEPQNSITVDAQGLDYGTSNSDWEWTPITNNFIYNTYKNKINIIPHQLGTIVFTVRVKNSCGWSVPAIFQYLVTDCGPGGGQQFRVSPNPATSTINISHKNTSSEFIKQLDDITQLKLYDFSSTVLIEKRNGSLKTLNISRLKEGIYYLEITSGDKTEVHKIVVDK</sequence>
<dbReference type="Gene3D" id="3.40.50.1820">
    <property type="entry name" value="alpha/beta hydrolase"/>
    <property type="match status" value="1"/>
</dbReference>
<feature type="chain" id="PRO_5047069343" evidence="2">
    <location>
        <begin position="20"/>
        <end position="1033"/>
    </location>
</feature>
<accession>A0ABW3R9Y1</accession>
<dbReference type="SUPFAM" id="SSF53474">
    <property type="entry name" value="alpha/beta-Hydrolases"/>
    <property type="match status" value="1"/>
</dbReference>
<keyword evidence="1 2" id="KW-0732">Signal</keyword>
<evidence type="ECO:0000313" key="5">
    <source>
        <dbReference type="EMBL" id="MFD1161748.1"/>
    </source>
</evidence>
<gene>
    <name evidence="5" type="ORF">ACFQ2E_04920</name>
</gene>
<evidence type="ECO:0000259" key="3">
    <source>
        <dbReference type="Pfam" id="PF07819"/>
    </source>
</evidence>
<evidence type="ECO:0000256" key="2">
    <source>
        <dbReference type="SAM" id="SignalP"/>
    </source>
</evidence>
<dbReference type="RefSeq" id="WP_311937247.1">
    <property type="nucleotide sequence ID" value="NZ_JAVSCK010000001.1"/>
</dbReference>
<proteinExistence type="predicted"/>
<feature type="signal peptide" evidence="2">
    <location>
        <begin position="1"/>
        <end position="19"/>
    </location>
</feature>
<dbReference type="Pfam" id="PF07819">
    <property type="entry name" value="PGAP1"/>
    <property type="match status" value="1"/>
</dbReference>
<name>A0ABW3R9Y1_9FLAO</name>
<dbReference type="InterPro" id="IPR026444">
    <property type="entry name" value="Secre_tail"/>
</dbReference>
<dbReference type="EMBL" id="JBHTLJ010000001">
    <property type="protein sequence ID" value="MFD1161748.1"/>
    <property type="molecule type" value="Genomic_DNA"/>
</dbReference>
<feature type="domain" description="GPI inositol-deacylase PGAP1-like alpha/beta" evidence="3">
    <location>
        <begin position="363"/>
        <end position="433"/>
    </location>
</feature>
<protein>
    <submittedName>
        <fullName evidence="5">T9SS type A sorting domain-containing protein</fullName>
    </submittedName>
</protein>
<dbReference type="InterPro" id="IPR012908">
    <property type="entry name" value="PGAP1-ab_dom-like"/>
</dbReference>
<comment type="caution">
    <text evidence="5">The sequence shown here is derived from an EMBL/GenBank/DDBJ whole genome shotgun (WGS) entry which is preliminary data.</text>
</comment>
<dbReference type="InterPro" id="IPR029058">
    <property type="entry name" value="AB_hydrolase_fold"/>
</dbReference>
<evidence type="ECO:0000259" key="4">
    <source>
        <dbReference type="Pfam" id="PF18962"/>
    </source>
</evidence>
<dbReference type="Proteomes" id="UP001597163">
    <property type="component" value="Unassembled WGS sequence"/>
</dbReference>
<evidence type="ECO:0000313" key="6">
    <source>
        <dbReference type="Proteomes" id="UP001597163"/>
    </source>
</evidence>